<accession>A0A2N0Z0P0</accession>
<reference evidence="1 2" key="1">
    <citation type="journal article" date="2003" name="Int. J. Syst. Evol. Microbiol.">
        <title>Bacillus nealsonii sp. nov., isolated from a spacecraft-assembly facility, whose spores are gamma-radiation resistant.</title>
        <authorList>
            <person name="Venkateswaran K."/>
            <person name="Kempf M."/>
            <person name="Chen F."/>
            <person name="Satomi M."/>
            <person name="Nicholson W."/>
            <person name="Kern R."/>
        </authorList>
    </citation>
    <scope>NUCLEOTIDE SEQUENCE [LARGE SCALE GENOMIC DNA]</scope>
    <source>
        <strain evidence="1 2">FO-92</strain>
    </source>
</reference>
<dbReference type="Pfam" id="PF10055">
    <property type="entry name" value="DUF2292"/>
    <property type="match status" value="1"/>
</dbReference>
<dbReference type="EMBL" id="PISE01000030">
    <property type="protein sequence ID" value="PKG23063.1"/>
    <property type="molecule type" value="Genomic_DNA"/>
</dbReference>
<evidence type="ECO:0000313" key="2">
    <source>
        <dbReference type="Proteomes" id="UP000233375"/>
    </source>
</evidence>
<dbReference type="Proteomes" id="UP000233375">
    <property type="component" value="Unassembled WGS sequence"/>
</dbReference>
<dbReference type="RefSeq" id="WP_101177832.1">
    <property type="nucleotide sequence ID" value="NZ_PISE01000030.1"/>
</dbReference>
<dbReference type="InterPro" id="IPR018743">
    <property type="entry name" value="DUF2292"/>
</dbReference>
<keyword evidence="2" id="KW-1185">Reference proteome</keyword>
<organism evidence="1 2">
    <name type="scientific">Niallia nealsonii</name>
    <dbReference type="NCBI Taxonomy" id="115979"/>
    <lineage>
        <taxon>Bacteria</taxon>
        <taxon>Bacillati</taxon>
        <taxon>Bacillota</taxon>
        <taxon>Bacilli</taxon>
        <taxon>Bacillales</taxon>
        <taxon>Bacillaceae</taxon>
        <taxon>Niallia</taxon>
    </lineage>
</organism>
<comment type="caution">
    <text evidence="1">The sequence shown here is derived from an EMBL/GenBank/DDBJ whole genome shotgun (WGS) entry which is preliminary data.</text>
</comment>
<protein>
    <submittedName>
        <fullName evidence="1">DUF2292 domain-containing protein</fullName>
    </submittedName>
</protein>
<gene>
    <name evidence="1" type="ORF">CWS01_14060</name>
</gene>
<sequence length="59" mass="6848">MSSKNKMDQEIIDKIISFIENMEFGTIQITVHDSQVTQIEKGEKYRFALKKNDKGKGKQ</sequence>
<proteinExistence type="predicted"/>
<dbReference type="OrthoDB" id="2382414at2"/>
<dbReference type="AlphaFoldDB" id="A0A2N0Z0P0"/>
<evidence type="ECO:0000313" key="1">
    <source>
        <dbReference type="EMBL" id="PKG23063.1"/>
    </source>
</evidence>
<name>A0A2N0Z0P0_9BACI</name>